<dbReference type="InterPro" id="IPR012337">
    <property type="entry name" value="RNaseH-like_sf"/>
</dbReference>
<proteinExistence type="predicted"/>
<dbReference type="SUPFAM" id="SSF53098">
    <property type="entry name" value="Ribonuclease H-like"/>
    <property type="match status" value="1"/>
</dbReference>
<dbReference type="InterPro" id="IPR053151">
    <property type="entry name" value="RNase_H-like"/>
</dbReference>
<reference evidence="2" key="1">
    <citation type="submission" date="2016-11" db="EMBL/GenBank/DDBJ databases">
        <title>The genome of Nicotiana attenuata.</title>
        <authorList>
            <person name="Xu S."/>
            <person name="Brockmoeller T."/>
            <person name="Gaquerel E."/>
            <person name="Navarro A."/>
            <person name="Kuhl H."/>
            <person name="Gase K."/>
            <person name="Ling Z."/>
            <person name="Zhou W."/>
            <person name="Kreitzer C."/>
            <person name="Stanke M."/>
            <person name="Tang H."/>
            <person name="Lyons E."/>
            <person name="Pandey P."/>
            <person name="Pandey S.P."/>
            <person name="Timmermann B."/>
            <person name="Baldwin I.T."/>
        </authorList>
    </citation>
    <scope>NUCLEOTIDE SEQUENCE [LARGE SCALE GENOMIC DNA]</scope>
    <source>
        <strain evidence="2">UT</strain>
    </source>
</reference>
<dbReference type="EMBL" id="MJEQ01006424">
    <property type="protein sequence ID" value="OIT19688.1"/>
    <property type="molecule type" value="Genomic_DNA"/>
</dbReference>
<gene>
    <name evidence="2" type="ORF">A4A49_55591</name>
</gene>
<accession>A0A1J6K3M0</accession>
<feature type="non-terminal residue" evidence="2">
    <location>
        <position position="1"/>
    </location>
</feature>
<dbReference type="PANTHER" id="PTHR47723:SF19">
    <property type="entry name" value="POLYNUCLEOTIDYL TRANSFERASE, RIBONUCLEASE H-LIKE SUPERFAMILY PROTEIN"/>
    <property type="match status" value="1"/>
</dbReference>
<organism evidence="2 3">
    <name type="scientific">Nicotiana attenuata</name>
    <name type="common">Coyote tobacco</name>
    <dbReference type="NCBI Taxonomy" id="49451"/>
    <lineage>
        <taxon>Eukaryota</taxon>
        <taxon>Viridiplantae</taxon>
        <taxon>Streptophyta</taxon>
        <taxon>Embryophyta</taxon>
        <taxon>Tracheophyta</taxon>
        <taxon>Spermatophyta</taxon>
        <taxon>Magnoliopsida</taxon>
        <taxon>eudicotyledons</taxon>
        <taxon>Gunneridae</taxon>
        <taxon>Pentapetalae</taxon>
        <taxon>asterids</taxon>
        <taxon>lamiids</taxon>
        <taxon>Solanales</taxon>
        <taxon>Solanaceae</taxon>
        <taxon>Nicotianoideae</taxon>
        <taxon>Nicotianeae</taxon>
        <taxon>Nicotiana</taxon>
    </lineage>
</organism>
<keyword evidence="3" id="KW-1185">Reference proteome</keyword>
<dbReference type="Gene3D" id="3.30.420.10">
    <property type="entry name" value="Ribonuclease H-like superfamily/Ribonuclease H"/>
    <property type="match status" value="1"/>
</dbReference>
<dbReference type="CDD" id="cd06222">
    <property type="entry name" value="RNase_H_like"/>
    <property type="match status" value="1"/>
</dbReference>
<sequence>QQPTRIEVRWEPPQPNIYKLNIDVVHRKNSNYGGAGGIIRDSHGSWKTGFSSRVVAATPLQAEITALLKGLELAFKNLVSLIVETDCQV</sequence>
<dbReference type="GO" id="GO:0004523">
    <property type="term" value="F:RNA-DNA hybrid ribonuclease activity"/>
    <property type="evidence" value="ECO:0007669"/>
    <property type="project" value="InterPro"/>
</dbReference>
<evidence type="ECO:0000313" key="3">
    <source>
        <dbReference type="Proteomes" id="UP000187609"/>
    </source>
</evidence>
<dbReference type="Pfam" id="PF13456">
    <property type="entry name" value="RVT_3"/>
    <property type="match status" value="1"/>
</dbReference>
<dbReference type="Gramene" id="OIT19688">
    <property type="protein sequence ID" value="OIT19688"/>
    <property type="gene ID" value="A4A49_55591"/>
</dbReference>
<protein>
    <recommendedName>
        <fullName evidence="1">RNase H type-1 domain-containing protein</fullName>
    </recommendedName>
</protein>
<dbReference type="PANTHER" id="PTHR47723">
    <property type="entry name" value="OS05G0353850 PROTEIN"/>
    <property type="match status" value="1"/>
</dbReference>
<comment type="caution">
    <text evidence="2">The sequence shown here is derived from an EMBL/GenBank/DDBJ whole genome shotgun (WGS) entry which is preliminary data.</text>
</comment>
<dbReference type="OMA" id="CPAVINI"/>
<evidence type="ECO:0000259" key="1">
    <source>
        <dbReference type="PROSITE" id="PS50879"/>
    </source>
</evidence>
<feature type="domain" description="RNase H type-1" evidence="1">
    <location>
        <begin position="14"/>
        <end position="89"/>
    </location>
</feature>
<dbReference type="GO" id="GO:0003676">
    <property type="term" value="F:nucleic acid binding"/>
    <property type="evidence" value="ECO:0007669"/>
    <property type="project" value="InterPro"/>
</dbReference>
<name>A0A1J6K3M0_NICAT</name>
<dbReference type="InterPro" id="IPR036397">
    <property type="entry name" value="RNaseH_sf"/>
</dbReference>
<dbReference type="PROSITE" id="PS50879">
    <property type="entry name" value="RNASE_H_1"/>
    <property type="match status" value="1"/>
</dbReference>
<dbReference type="SMR" id="A0A1J6K3M0"/>
<feature type="non-terminal residue" evidence="2">
    <location>
        <position position="89"/>
    </location>
</feature>
<dbReference type="InterPro" id="IPR044730">
    <property type="entry name" value="RNase_H-like_dom_plant"/>
</dbReference>
<dbReference type="AlphaFoldDB" id="A0A1J6K3M0"/>
<dbReference type="InterPro" id="IPR002156">
    <property type="entry name" value="RNaseH_domain"/>
</dbReference>
<dbReference type="Proteomes" id="UP000187609">
    <property type="component" value="Unassembled WGS sequence"/>
</dbReference>
<evidence type="ECO:0000313" key="2">
    <source>
        <dbReference type="EMBL" id="OIT19688.1"/>
    </source>
</evidence>